<organism evidence="2 3">
    <name type="scientific">Winogradskyella psychrotolerans RS-3</name>
    <dbReference type="NCBI Taxonomy" id="641526"/>
    <lineage>
        <taxon>Bacteria</taxon>
        <taxon>Pseudomonadati</taxon>
        <taxon>Bacteroidota</taxon>
        <taxon>Flavobacteriia</taxon>
        <taxon>Flavobacteriales</taxon>
        <taxon>Flavobacteriaceae</taxon>
        <taxon>Winogradskyella</taxon>
    </lineage>
</organism>
<sequence length="350" mass="42084">MKKVLLYFFLFCFCISSSQSIYDEWNVPNGKYSKGFNHKNYYSLVGDVKEVEIISETNFNVDSTNKIISSKHKREFNRNGYLLKEYWVQNDNSLFLEEENIFDAKDNLILKSQYAKRWKRTKDSVISTNEVNSYQEKYTYNSENKLLTKYQKTNKQKAFYIAERYSYRNGKLLRKENLNNHIETSIYSFAMCKGDGYSLNDFVTEYKYNKNGYLINTKKYIDTLQSIRYRDTVVSVNLRDTIIKNWKSSIPIIRENHNQDFSNFILEYEDQFQYDKQNRMISEKTINHYNYYYHSDGEVIYKYFGTKKQKIIRKPKNGFESAKLNQYIIIKKDTLLHKTWYFNKKDGGKN</sequence>
<dbReference type="AlphaFoldDB" id="S7XB84"/>
<protein>
    <submittedName>
        <fullName evidence="2">Uncharacterized protein</fullName>
    </submittedName>
</protein>
<dbReference type="STRING" id="641526.ADIWIN_1684"/>
<keyword evidence="1" id="KW-0732">Signal</keyword>
<dbReference type="EMBL" id="ATMR01000094">
    <property type="protein sequence ID" value="EPR73253.1"/>
    <property type="molecule type" value="Genomic_DNA"/>
</dbReference>
<proteinExistence type="predicted"/>
<feature type="signal peptide" evidence="1">
    <location>
        <begin position="1"/>
        <end position="22"/>
    </location>
</feature>
<accession>S7XB84</accession>
<keyword evidence="3" id="KW-1185">Reference proteome</keyword>
<evidence type="ECO:0000313" key="2">
    <source>
        <dbReference type="EMBL" id="EPR73253.1"/>
    </source>
</evidence>
<dbReference type="Proteomes" id="UP000014962">
    <property type="component" value="Unassembled WGS sequence"/>
</dbReference>
<feature type="chain" id="PRO_5004559328" evidence="1">
    <location>
        <begin position="23"/>
        <end position="350"/>
    </location>
</feature>
<evidence type="ECO:0000256" key="1">
    <source>
        <dbReference type="SAM" id="SignalP"/>
    </source>
</evidence>
<gene>
    <name evidence="2" type="ORF">ADIWIN_1684</name>
</gene>
<reference evidence="2 3" key="1">
    <citation type="journal article" date="2013" name="Genome Announc.">
        <title>Draft Genome Sequence of Winogradskyella psychrotolerans RS-3T, Isolated from the Marine Transect of Kongsfjorden, Ny-Alesund, Svalbard, Arctic Ocean.</title>
        <authorList>
            <person name="Kumar Pinnaka A."/>
            <person name="Ara S."/>
            <person name="Singh A."/>
            <person name="Shivaji S."/>
        </authorList>
    </citation>
    <scope>NUCLEOTIDE SEQUENCE [LARGE SCALE GENOMIC DNA]</scope>
    <source>
        <strain evidence="2 3">RS-3</strain>
    </source>
</reference>
<name>S7XB84_9FLAO</name>
<dbReference type="RefSeq" id="WP_020898163.1">
    <property type="nucleotide sequence ID" value="NZ_ATMR01000094.1"/>
</dbReference>
<comment type="caution">
    <text evidence="2">The sequence shown here is derived from an EMBL/GenBank/DDBJ whole genome shotgun (WGS) entry which is preliminary data.</text>
</comment>
<evidence type="ECO:0000313" key="3">
    <source>
        <dbReference type="Proteomes" id="UP000014962"/>
    </source>
</evidence>
<dbReference type="OrthoDB" id="9784988at2"/>